<dbReference type="Proteomes" id="UP000596660">
    <property type="component" value="Unplaced"/>
</dbReference>
<dbReference type="PANTHER" id="PTHR47723:SF20">
    <property type="entry name" value="RNASE H TYPE-1 DOMAIN-CONTAINING PROTEIN"/>
    <property type="match status" value="1"/>
</dbReference>
<dbReference type="SUPFAM" id="SSF53098">
    <property type="entry name" value="Ribonuclease H-like"/>
    <property type="match status" value="1"/>
</dbReference>
<feature type="domain" description="RNase H type-1" evidence="1">
    <location>
        <begin position="35"/>
        <end position="99"/>
    </location>
</feature>
<dbReference type="PANTHER" id="PTHR47723">
    <property type="entry name" value="OS05G0353850 PROTEIN"/>
    <property type="match status" value="1"/>
</dbReference>
<dbReference type="InterPro" id="IPR044730">
    <property type="entry name" value="RNase_H-like_dom_plant"/>
</dbReference>
<reference evidence="2" key="2">
    <citation type="submission" date="2021-03" db="UniProtKB">
        <authorList>
            <consortium name="EnsemblPlants"/>
        </authorList>
    </citation>
    <scope>IDENTIFICATION</scope>
</reference>
<dbReference type="GO" id="GO:0004523">
    <property type="term" value="F:RNA-DNA hybrid ribonuclease activity"/>
    <property type="evidence" value="ECO:0007669"/>
    <property type="project" value="InterPro"/>
</dbReference>
<dbReference type="EnsemblPlants" id="AUR62026187-RA">
    <property type="protein sequence ID" value="AUR62026187-RA:cds"/>
    <property type="gene ID" value="AUR62026187"/>
</dbReference>
<protein>
    <recommendedName>
        <fullName evidence="1">RNase H type-1 domain-containing protein</fullName>
    </recommendedName>
</protein>
<sequence>MDRPSSSSAPVTRVWGPPQKGFFKLNTIGSWIGLDNAGGGGVIRCDNGLWQEGFAINLNAMSGDGAELLAIRAGLLTAWTREIKHLELETDADALRKILRK</sequence>
<dbReference type="CDD" id="cd06222">
    <property type="entry name" value="RNase_H_like"/>
    <property type="match status" value="1"/>
</dbReference>
<organism evidence="2 3">
    <name type="scientific">Chenopodium quinoa</name>
    <name type="common">Quinoa</name>
    <dbReference type="NCBI Taxonomy" id="63459"/>
    <lineage>
        <taxon>Eukaryota</taxon>
        <taxon>Viridiplantae</taxon>
        <taxon>Streptophyta</taxon>
        <taxon>Embryophyta</taxon>
        <taxon>Tracheophyta</taxon>
        <taxon>Spermatophyta</taxon>
        <taxon>Magnoliopsida</taxon>
        <taxon>eudicotyledons</taxon>
        <taxon>Gunneridae</taxon>
        <taxon>Pentapetalae</taxon>
        <taxon>Caryophyllales</taxon>
        <taxon>Chenopodiaceae</taxon>
        <taxon>Chenopodioideae</taxon>
        <taxon>Atripliceae</taxon>
        <taxon>Chenopodium</taxon>
    </lineage>
</organism>
<reference evidence="2" key="1">
    <citation type="journal article" date="2017" name="Nature">
        <title>The genome of Chenopodium quinoa.</title>
        <authorList>
            <person name="Jarvis D.E."/>
            <person name="Ho Y.S."/>
            <person name="Lightfoot D.J."/>
            <person name="Schmoeckel S.M."/>
            <person name="Li B."/>
            <person name="Borm T.J.A."/>
            <person name="Ohyanagi H."/>
            <person name="Mineta K."/>
            <person name="Michell C.T."/>
            <person name="Saber N."/>
            <person name="Kharbatia N.M."/>
            <person name="Rupper R.R."/>
            <person name="Sharp A.R."/>
            <person name="Dally N."/>
            <person name="Boughton B.A."/>
            <person name="Woo Y.H."/>
            <person name="Gao G."/>
            <person name="Schijlen E.G.W.M."/>
            <person name="Guo X."/>
            <person name="Momin A.A."/>
            <person name="Negrao S."/>
            <person name="Al-Babili S."/>
            <person name="Gehring C."/>
            <person name="Roessner U."/>
            <person name="Jung C."/>
            <person name="Murphy K."/>
            <person name="Arold S.T."/>
            <person name="Gojobori T."/>
            <person name="van der Linden C.G."/>
            <person name="van Loo E.N."/>
            <person name="Jellen E.N."/>
            <person name="Maughan P.J."/>
            <person name="Tester M."/>
        </authorList>
    </citation>
    <scope>NUCLEOTIDE SEQUENCE [LARGE SCALE GENOMIC DNA]</scope>
    <source>
        <strain evidence="2">cv. PI 614886</strain>
    </source>
</reference>
<evidence type="ECO:0000313" key="3">
    <source>
        <dbReference type="Proteomes" id="UP000596660"/>
    </source>
</evidence>
<dbReference type="InterPro" id="IPR053151">
    <property type="entry name" value="RNase_H-like"/>
</dbReference>
<accession>A0A803MAS0</accession>
<dbReference type="AlphaFoldDB" id="A0A803MAS0"/>
<name>A0A803MAS0_CHEQI</name>
<keyword evidence="3" id="KW-1185">Reference proteome</keyword>
<dbReference type="InterPro" id="IPR036397">
    <property type="entry name" value="RNaseH_sf"/>
</dbReference>
<dbReference type="Gene3D" id="3.30.420.10">
    <property type="entry name" value="Ribonuclease H-like superfamily/Ribonuclease H"/>
    <property type="match status" value="1"/>
</dbReference>
<dbReference type="InterPro" id="IPR002156">
    <property type="entry name" value="RNaseH_domain"/>
</dbReference>
<evidence type="ECO:0000313" key="2">
    <source>
        <dbReference type="EnsemblPlants" id="AUR62026187-RA:cds"/>
    </source>
</evidence>
<dbReference type="Gramene" id="AUR62026187-RA">
    <property type="protein sequence ID" value="AUR62026187-RA:cds"/>
    <property type="gene ID" value="AUR62026187"/>
</dbReference>
<dbReference type="InterPro" id="IPR012337">
    <property type="entry name" value="RNaseH-like_sf"/>
</dbReference>
<dbReference type="GO" id="GO:0003676">
    <property type="term" value="F:nucleic acid binding"/>
    <property type="evidence" value="ECO:0007669"/>
    <property type="project" value="InterPro"/>
</dbReference>
<evidence type="ECO:0000259" key="1">
    <source>
        <dbReference type="Pfam" id="PF13456"/>
    </source>
</evidence>
<proteinExistence type="predicted"/>
<dbReference type="Pfam" id="PF13456">
    <property type="entry name" value="RVT_3"/>
    <property type="match status" value="1"/>
</dbReference>